<name>A0A848GGH2_9BACT</name>
<dbReference type="AlphaFoldDB" id="A0A848GGH2"/>
<keyword evidence="1" id="KW-0472">Membrane</keyword>
<gene>
    <name evidence="2" type="ORF">HHL17_01355</name>
</gene>
<organism evidence="2 3">
    <name type="scientific">Chitinophaga fulva</name>
    <dbReference type="NCBI Taxonomy" id="2728842"/>
    <lineage>
        <taxon>Bacteria</taxon>
        <taxon>Pseudomonadati</taxon>
        <taxon>Bacteroidota</taxon>
        <taxon>Chitinophagia</taxon>
        <taxon>Chitinophagales</taxon>
        <taxon>Chitinophagaceae</taxon>
        <taxon>Chitinophaga</taxon>
    </lineage>
</organism>
<keyword evidence="3" id="KW-1185">Reference proteome</keyword>
<comment type="caution">
    <text evidence="2">The sequence shown here is derived from an EMBL/GenBank/DDBJ whole genome shotgun (WGS) entry which is preliminary data.</text>
</comment>
<dbReference type="GO" id="GO:0016740">
    <property type="term" value="F:transferase activity"/>
    <property type="evidence" value="ECO:0007669"/>
    <property type="project" value="UniProtKB-KW"/>
</dbReference>
<keyword evidence="1" id="KW-1133">Transmembrane helix</keyword>
<evidence type="ECO:0000313" key="3">
    <source>
        <dbReference type="Proteomes" id="UP000583266"/>
    </source>
</evidence>
<reference evidence="2 3" key="1">
    <citation type="submission" date="2020-04" db="EMBL/GenBank/DDBJ databases">
        <title>Chitinophaga sp. G-6-1-13 sp. nov., isolated from soil.</title>
        <authorList>
            <person name="Dahal R.H."/>
            <person name="Chaudhary D.K."/>
        </authorList>
    </citation>
    <scope>NUCLEOTIDE SEQUENCE [LARGE SCALE GENOMIC DNA]</scope>
    <source>
        <strain evidence="2 3">G-6-1-13</strain>
    </source>
</reference>
<keyword evidence="2" id="KW-0808">Transferase</keyword>
<proteinExistence type="predicted"/>
<feature type="transmembrane region" description="Helical" evidence="1">
    <location>
        <begin position="103"/>
        <end position="121"/>
    </location>
</feature>
<sequence length="405" mass="46683">MTKNKRKIDIVEPLWTGEKHSSFNAAFLQTIGGLYKDCDITFYAEKKHAACVKEKLVTADNGGIPNISYLRTIYPDKKIKLPLLYLLSVLQSIRFLFKNSKSDLVFFTGISPFALVFLRILNFKRKQFLVVCHGELAFLDVATHQYLNMHYRILAKVFRCSFAFCLKSRYMFPIILGEHILQGVMEYVDAGLLRAKAITIEHPYIFSEETVTKDSEPVRKLRIATVGLATRVKKSHYIMELYSHLNEKGLLPQVELSIVGKVADFIEELERTDIRYYKATEFIPQEEYDRRISEQDYILFFYPDSTYRLTASGAFLDAILHNKPIIALRNQCFEHYISKVGSIGYITDDVAEMAEVVKRCVQNRTGEAARFDINIIRLKKMFGIESVSAELGKQLLDKGLLRYSR</sequence>
<evidence type="ECO:0000256" key="1">
    <source>
        <dbReference type="SAM" id="Phobius"/>
    </source>
</evidence>
<dbReference type="SUPFAM" id="SSF53756">
    <property type="entry name" value="UDP-Glycosyltransferase/glycogen phosphorylase"/>
    <property type="match status" value="1"/>
</dbReference>
<accession>A0A848GGH2</accession>
<dbReference type="Gene3D" id="3.40.50.2000">
    <property type="entry name" value="Glycogen Phosphorylase B"/>
    <property type="match status" value="2"/>
</dbReference>
<dbReference type="RefSeq" id="WP_169223019.1">
    <property type="nucleotide sequence ID" value="NZ_JABBGC010000001.1"/>
</dbReference>
<keyword evidence="1" id="KW-0812">Transmembrane</keyword>
<dbReference type="EMBL" id="JABBGC010000001">
    <property type="protein sequence ID" value="NML35830.1"/>
    <property type="molecule type" value="Genomic_DNA"/>
</dbReference>
<dbReference type="Proteomes" id="UP000583266">
    <property type="component" value="Unassembled WGS sequence"/>
</dbReference>
<evidence type="ECO:0000313" key="2">
    <source>
        <dbReference type="EMBL" id="NML35830.1"/>
    </source>
</evidence>
<protein>
    <submittedName>
        <fullName evidence="2">Glycosyltransferase family 4 protein</fullName>
    </submittedName>
</protein>